<sequence>MSRPQVSSIKILVQSIKTGNQKKPFVIANIGNDAHRLSQNTLENFIIAPGKIINYRVLNDESVDIDEGEISIWNSLFFFSENYLGKEIEIITKNKNKNSEVALKILIALSVEDIKKIIGMRKKNNFRQEQSLHHNSTSSKEIYLNNTTIDVDKNETQPDVQQNKSNYTFLKNKTNKNCCSRILACIIRIFCCCRDRESKKR</sequence>
<dbReference type="EMBL" id="MPUH01000139">
    <property type="protein sequence ID" value="OMJ88898.1"/>
    <property type="molecule type" value="Genomic_DNA"/>
</dbReference>
<evidence type="ECO:0000313" key="2">
    <source>
        <dbReference type="EMBL" id="OMJ94359.1"/>
    </source>
</evidence>
<protein>
    <submittedName>
        <fullName evidence="1">Uncharacterized protein</fullName>
    </submittedName>
</protein>
<comment type="caution">
    <text evidence="1">The sequence shown here is derived from an EMBL/GenBank/DDBJ whole genome shotgun (WGS) entry which is preliminary data.</text>
</comment>
<accession>A0A1R2CIR5</accession>
<dbReference type="AlphaFoldDB" id="A0A1R2CIR5"/>
<keyword evidence="3" id="KW-1185">Reference proteome</keyword>
<proteinExistence type="predicted"/>
<evidence type="ECO:0000313" key="3">
    <source>
        <dbReference type="Proteomes" id="UP000187209"/>
    </source>
</evidence>
<name>A0A1R2CIR5_9CILI</name>
<organism evidence="1 3">
    <name type="scientific">Stentor coeruleus</name>
    <dbReference type="NCBI Taxonomy" id="5963"/>
    <lineage>
        <taxon>Eukaryota</taxon>
        <taxon>Sar</taxon>
        <taxon>Alveolata</taxon>
        <taxon>Ciliophora</taxon>
        <taxon>Postciliodesmatophora</taxon>
        <taxon>Heterotrichea</taxon>
        <taxon>Heterotrichida</taxon>
        <taxon>Stentoridae</taxon>
        <taxon>Stentor</taxon>
    </lineage>
</organism>
<evidence type="ECO:0000313" key="1">
    <source>
        <dbReference type="EMBL" id="OMJ88898.1"/>
    </source>
</evidence>
<dbReference type="Proteomes" id="UP000187209">
    <property type="component" value="Unassembled WGS sequence"/>
</dbReference>
<dbReference type="EMBL" id="MPUH01000028">
    <property type="protein sequence ID" value="OMJ94359.1"/>
    <property type="molecule type" value="Genomic_DNA"/>
</dbReference>
<reference evidence="1 3" key="1">
    <citation type="submission" date="2016-11" db="EMBL/GenBank/DDBJ databases">
        <title>The macronuclear genome of Stentor coeruleus: a giant cell with tiny introns.</title>
        <authorList>
            <person name="Slabodnick M."/>
            <person name="Ruby J.G."/>
            <person name="Reiff S.B."/>
            <person name="Swart E.C."/>
            <person name="Gosai S."/>
            <person name="Prabakaran S."/>
            <person name="Witkowska E."/>
            <person name="Larue G.E."/>
            <person name="Fisher S."/>
            <person name="Freeman R.M."/>
            <person name="Gunawardena J."/>
            <person name="Chu W."/>
            <person name="Stover N.A."/>
            <person name="Gregory B.D."/>
            <person name="Nowacki M."/>
            <person name="Derisi J."/>
            <person name="Roy S.W."/>
            <person name="Marshall W.F."/>
            <person name="Sood P."/>
        </authorList>
    </citation>
    <scope>NUCLEOTIDE SEQUENCE [LARGE SCALE GENOMIC DNA]</scope>
    <source>
        <strain evidence="1">WM001</strain>
    </source>
</reference>
<gene>
    <name evidence="2" type="ORF">SteCoe_2564</name>
    <name evidence="1" type="ORF">SteCoe_9105</name>
</gene>